<evidence type="ECO:0000313" key="10">
    <source>
        <dbReference type="EMBL" id="OWP62526.1"/>
    </source>
</evidence>
<evidence type="ECO:0000256" key="7">
    <source>
        <dbReference type="SAM" id="Phobius"/>
    </source>
</evidence>
<sequence length="396" mass="43429">MIRHLITLMWNRRRANGLLLAEIFLAFVVLFVVGSVGLFNWRNYQEPMGFSYDNVWSIDLDAGTQPRADQFATLQTVLRQLRGTPGVVSVSRTASNTPFSGSDNTTWLETEKGGIKQSVEDVNYYEATIELREVMGVQMREGRWFDHRDEAATRTPVVITQLLRDKLFGPGASVVGKRISNRKAEWQVVGVSGAYRADGELQEPRPAMFVYLSPDDTTRARNTLLVKVRPGSGAALEKKISADIRSAGTTWSSNVRALAEQRLTQLKFGLVLPVILGVVCLFLIINVALGLFGVLWLNISRRRGEIGVRRAMGATAGNISRQVLGEILVLTTFGLGLGLLVAVQFPLLGVFSVESGIYFTAMLLAAGVLYLLAVACALYPSRLAAGIQPAVALREE</sequence>
<protein>
    <recommendedName>
        <fullName evidence="12">ABC transporter permease</fullName>
    </recommendedName>
</protein>
<feature type="transmembrane region" description="Helical" evidence="7">
    <location>
        <begin position="327"/>
        <end position="351"/>
    </location>
</feature>
<dbReference type="Proteomes" id="UP000197277">
    <property type="component" value="Unassembled WGS sequence"/>
</dbReference>
<evidence type="ECO:0000256" key="1">
    <source>
        <dbReference type="ARBA" id="ARBA00004651"/>
    </source>
</evidence>
<keyword evidence="4 7" id="KW-1133">Transmembrane helix</keyword>
<dbReference type="EMBL" id="NIRR01000023">
    <property type="protein sequence ID" value="OWP62526.1"/>
    <property type="molecule type" value="Genomic_DNA"/>
</dbReference>
<dbReference type="Pfam" id="PF02687">
    <property type="entry name" value="FtsX"/>
    <property type="match status" value="1"/>
</dbReference>
<keyword evidence="2" id="KW-1003">Cell membrane</keyword>
<dbReference type="GO" id="GO:0022857">
    <property type="term" value="F:transmembrane transporter activity"/>
    <property type="evidence" value="ECO:0007669"/>
    <property type="project" value="TreeGrafter"/>
</dbReference>
<evidence type="ECO:0000256" key="2">
    <source>
        <dbReference type="ARBA" id="ARBA00022475"/>
    </source>
</evidence>
<dbReference type="Pfam" id="PF12704">
    <property type="entry name" value="MacB_PCD"/>
    <property type="match status" value="1"/>
</dbReference>
<feature type="domain" description="MacB-like periplasmic core" evidence="9">
    <location>
        <begin position="26"/>
        <end position="240"/>
    </location>
</feature>
<evidence type="ECO:0000256" key="3">
    <source>
        <dbReference type="ARBA" id="ARBA00022692"/>
    </source>
</evidence>
<name>A0A2D0AFH6_9BACT</name>
<evidence type="ECO:0000256" key="4">
    <source>
        <dbReference type="ARBA" id="ARBA00022989"/>
    </source>
</evidence>
<evidence type="ECO:0000256" key="6">
    <source>
        <dbReference type="ARBA" id="ARBA00038076"/>
    </source>
</evidence>
<keyword evidence="11" id="KW-1185">Reference proteome</keyword>
<dbReference type="InterPro" id="IPR025857">
    <property type="entry name" value="MacB_PCD"/>
</dbReference>
<evidence type="ECO:0008006" key="12">
    <source>
        <dbReference type="Google" id="ProtNLM"/>
    </source>
</evidence>
<dbReference type="PANTHER" id="PTHR30572">
    <property type="entry name" value="MEMBRANE COMPONENT OF TRANSPORTER-RELATED"/>
    <property type="match status" value="1"/>
</dbReference>
<evidence type="ECO:0000256" key="5">
    <source>
        <dbReference type="ARBA" id="ARBA00023136"/>
    </source>
</evidence>
<organism evidence="10 11">
    <name type="scientific">Hymenobacter amundsenii</name>
    <dbReference type="NCBI Taxonomy" id="2006685"/>
    <lineage>
        <taxon>Bacteria</taxon>
        <taxon>Pseudomonadati</taxon>
        <taxon>Bacteroidota</taxon>
        <taxon>Cytophagia</taxon>
        <taxon>Cytophagales</taxon>
        <taxon>Hymenobacteraceae</taxon>
        <taxon>Hymenobacter</taxon>
    </lineage>
</organism>
<evidence type="ECO:0000259" key="9">
    <source>
        <dbReference type="Pfam" id="PF12704"/>
    </source>
</evidence>
<comment type="similarity">
    <text evidence="6">Belongs to the ABC-4 integral membrane protein family.</text>
</comment>
<dbReference type="PANTHER" id="PTHR30572:SF4">
    <property type="entry name" value="ABC TRANSPORTER PERMEASE YTRF"/>
    <property type="match status" value="1"/>
</dbReference>
<dbReference type="OrthoDB" id="8769057at2"/>
<comment type="subcellular location">
    <subcellularLocation>
        <location evidence="1">Cell membrane</location>
        <topology evidence="1">Multi-pass membrane protein</topology>
    </subcellularLocation>
</comment>
<evidence type="ECO:0000313" key="11">
    <source>
        <dbReference type="Proteomes" id="UP000197277"/>
    </source>
</evidence>
<keyword evidence="3 7" id="KW-0812">Transmembrane</keyword>
<reference evidence="10 11" key="1">
    <citation type="submission" date="2017-06" db="EMBL/GenBank/DDBJ databases">
        <title>Hymenobacter amundsenii sp. nov. isolated from regoliths in Antarctica.</title>
        <authorList>
            <person name="Sedlacek I."/>
            <person name="Kralova S."/>
            <person name="Pantucek R."/>
            <person name="Svec P."/>
            <person name="Holochova P."/>
            <person name="Stankova E."/>
            <person name="Vrbovska V."/>
            <person name="Busse H.-J."/>
        </authorList>
    </citation>
    <scope>NUCLEOTIDE SEQUENCE [LARGE SCALE GENOMIC DNA]</scope>
    <source>
        <strain evidence="10 11">CCM 8682</strain>
    </source>
</reference>
<evidence type="ECO:0000259" key="8">
    <source>
        <dbReference type="Pfam" id="PF02687"/>
    </source>
</evidence>
<feature type="transmembrane region" description="Helical" evidence="7">
    <location>
        <begin position="270"/>
        <end position="297"/>
    </location>
</feature>
<comment type="caution">
    <text evidence="10">The sequence shown here is derived from an EMBL/GenBank/DDBJ whole genome shotgun (WGS) entry which is preliminary data.</text>
</comment>
<dbReference type="GO" id="GO:0005886">
    <property type="term" value="C:plasma membrane"/>
    <property type="evidence" value="ECO:0007669"/>
    <property type="project" value="UniProtKB-SubCell"/>
</dbReference>
<feature type="domain" description="ABC3 transporter permease C-terminal" evidence="8">
    <location>
        <begin position="279"/>
        <end position="389"/>
    </location>
</feature>
<proteinExistence type="inferred from homology"/>
<feature type="transmembrane region" description="Helical" evidence="7">
    <location>
        <begin position="357"/>
        <end position="379"/>
    </location>
</feature>
<keyword evidence="5 7" id="KW-0472">Membrane</keyword>
<dbReference type="InterPro" id="IPR003838">
    <property type="entry name" value="ABC3_permease_C"/>
</dbReference>
<dbReference type="InterPro" id="IPR050250">
    <property type="entry name" value="Macrolide_Exporter_MacB"/>
</dbReference>
<dbReference type="AlphaFoldDB" id="A0A2D0AFH6"/>
<feature type="transmembrane region" description="Helical" evidence="7">
    <location>
        <begin position="20"/>
        <end position="41"/>
    </location>
</feature>
<gene>
    <name evidence="10" type="ORF">CDA63_13535</name>
</gene>
<accession>A0A2D0AFH6</accession>